<evidence type="ECO:0008006" key="4">
    <source>
        <dbReference type="Google" id="ProtNLM"/>
    </source>
</evidence>
<evidence type="ECO:0000256" key="1">
    <source>
        <dbReference type="SAM" id="SignalP"/>
    </source>
</evidence>
<gene>
    <name evidence="2" type="ORF">AC094_16800</name>
</gene>
<dbReference type="EMBL" id="LIDT01000019">
    <property type="protein sequence ID" value="OCR32497.1"/>
    <property type="molecule type" value="Genomic_DNA"/>
</dbReference>
<evidence type="ECO:0000313" key="2">
    <source>
        <dbReference type="EMBL" id="OCR32497.1"/>
    </source>
</evidence>
<name>A0A5E8K2N2_BACFG</name>
<dbReference type="Proteomes" id="UP000093197">
    <property type="component" value="Unassembled WGS sequence"/>
</dbReference>
<dbReference type="AlphaFoldDB" id="A0A5E8K2N2"/>
<sequence length="525" mass="59581">MKHQKKILFSTLVFLFTLFSCNDTCLMEEGVGAESGTSVSIDDNLSLKKDFSIALAKVLSENQDVRDLIKKEALKKIDFDYDVLYQLVNKEELSEGKTLEQLMLKYLGVDKLSSIKNKMPTLTIFVPSLPNDSFSAEEWDVKSQVPFVAVRAKETNDVIYYNNKGEEGIISQFDTPEYPIVVVKENERIVLQTNSSTAHTRSFSAATGDKVAFVFCDKVFDNITKVVGESERKDQILISSLREVSTSRPPINSIPERLAKIYDSYDVYKNNDGWQRDYVYYNITPVNVKGPFDYNYKEHLLSFQMCGDPITAINKIADQTGDPRYDGKDHKRPIGDGRYIISNWTDGEFEFKVKMYLGGKGVVSELVTYFRAKPEDLFSVKSMNRGDVTMKAVPLFLPLFEWNLENYASSIKIAIEEVDALETIEQTISTTNEFASNFSYDATFGEVVKNGLKFGASQKETRTVSYKVSTTKGNDELGEVIVNFADDIIMSRNHIGRNQRVINPDYNNKYTTGWYKIHIAPCKTN</sequence>
<organism evidence="2 3">
    <name type="scientific">Bacteroides fragilis</name>
    <dbReference type="NCBI Taxonomy" id="817"/>
    <lineage>
        <taxon>Bacteria</taxon>
        <taxon>Pseudomonadati</taxon>
        <taxon>Bacteroidota</taxon>
        <taxon>Bacteroidia</taxon>
        <taxon>Bacteroidales</taxon>
        <taxon>Bacteroidaceae</taxon>
        <taxon>Bacteroides</taxon>
    </lineage>
</organism>
<protein>
    <recommendedName>
        <fullName evidence="4">Lipoprotein</fullName>
    </recommendedName>
</protein>
<evidence type="ECO:0000313" key="3">
    <source>
        <dbReference type="Proteomes" id="UP000093197"/>
    </source>
</evidence>
<comment type="caution">
    <text evidence="2">The sequence shown here is derived from an EMBL/GenBank/DDBJ whole genome shotgun (WGS) entry which is preliminary data.</text>
</comment>
<proteinExistence type="predicted"/>
<accession>A0A5E8K2N2</accession>
<dbReference type="PROSITE" id="PS51257">
    <property type="entry name" value="PROKAR_LIPOPROTEIN"/>
    <property type="match status" value="1"/>
</dbReference>
<feature type="signal peptide" evidence="1">
    <location>
        <begin position="1"/>
        <end position="22"/>
    </location>
</feature>
<dbReference type="RefSeq" id="WP_032544021.1">
    <property type="nucleotide sequence ID" value="NZ_CABJEQ010000014.1"/>
</dbReference>
<keyword evidence="1" id="KW-0732">Signal</keyword>
<feature type="chain" id="PRO_5041090711" description="Lipoprotein" evidence="1">
    <location>
        <begin position="23"/>
        <end position="525"/>
    </location>
</feature>
<reference evidence="2 3" key="1">
    <citation type="journal article" date="2016" name="PLoS ONE">
        <title>Genomic Diversity of Enterotoxigenic Strains of Bacteroides fragilis.</title>
        <authorList>
            <person name="Pierce J.V."/>
            <person name="Bernstein H.D."/>
        </authorList>
    </citation>
    <scope>NUCLEOTIDE SEQUENCE [LARGE SCALE GENOMIC DNA]</scope>
    <source>
        <strain evidence="2 3">20793-3</strain>
    </source>
</reference>